<gene>
    <name evidence="1" type="ORF">ACFLIM_25305</name>
</gene>
<comment type="caution">
    <text evidence="1">The sequence shown here is derived from an EMBL/GenBank/DDBJ whole genome shotgun (WGS) entry which is preliminary data.</text>
</comment>
<proteinExistence type="predicted"/>
<protein>
    <submittedName>
        <fullName evidence="1">Uncharacterized protein</fullName>
    </submittedName>
</protein>
<sequence length="116" mass="12503">METKHTPVPRFIAFTSQGGIPQDLNARLTKLNFTIYKASAALPRSVDGHAEQAAAGLRQNVPAQIRDLGGRITNVVSAFSTVQICSRVCADRLNKFIADPRKNVQPTTNGMIAGGR</sequence>
<evidence type="ECO:0000313" key="2">
    <source>
        <dbReference type="Proteomes" id="UP001603978"/>
    </source>
</evidence>
<reference evidence="1 2" key="1">
    <citation type="submission" date="2024-10" db="EMBL/GenBank/DDBJ databases">
        <authorList>
            <person name="Topkara A.R."/>
            <person name="Saygin H."/>
        </authorList>
    </citation>
    <scope>NUCLEOTIDE SEQUENCE [LARGE SCALE GENOMIC DNA]</scope>
    <source>
        <strain evidence="1 2">M3C6</strain>
    </source>
</reference>
<accession>A0ABW7AJQ9</accession>
<dbReference type="Proteomes" id="UP001603978">
    <property type="component" value="Unassembled WGS sequence"/>
</dbReference>
<organism evidence="1 2">
    <name type="scientific">Nonomuraea marmarensis</name>
    <dbReference type="NCBI Taxonomy" id="3351344"/>
    <lineage>
        <taxon>Bacteria</taxon>
        <taxon>Bacillati</taxon>
        <taxon>Actinomycetota</taxon>
        <taxon>Actinomycetes</taxon>
        <taxon>Streptosporangiales</taxon>
        <taxon>Streptosporangiaceae</taxon>
        <taxon>Nonomuraea</taxon>
    </lineage>
</organism>
<evidence type="ECO:0000313" key="1">
    <source>
        <dbReference type="EMBL" id="MFG1706515.1"/>
    </source>
</evidence>
<keyword evidence="2" id="KW-1185">Reference proteome</keyword>
<dbReference type="RefSeq" id="WP_393169423.1">
    <property type="nucleotide sequence ID" value="NZ_JBICRM010000015.1"/>
</dbReference>
<name>A0ABW7AJQ9_9ACTN</name>
<dbReference type="EMBL" id="JBICRM010000015">
    <property type="protein sequence ID" value="MFG1706515.1"/>
    <property type="molecule type" value="Genomic_DNA"/>
</dbReference>